<dbReference type="CDD" id="cd03216">
    <property type="entry name" value="ABC_Carb_Monos_I"/>
    <property type="match status" value="1"/>
</dbReference>
<dbReference type="PROSITE" id="PS50893">
    <property type="entry name" value="ABC_TRANSPORTER_2"/>
    <property type="match status" value="2"/>
</dbReference>
<dbReference type="GO" id="GO:0016887">
    <property type="term" value="F:ATP hydrolysis activity"/>
    <property type="evidence" value="ECO:0007669"/>
    <property type="project" value="InterPro"/>
</dbReference>
<dbReference type="PANTHER" id="PTHR43790:SF1">
    <property type="entry name" value="XYLOSE IMPORT ATP-BINDING PROTEIN XYLG"/>
    <property type="match status" value="1"/>
</dbReference>
<reference evidence="11 12" key="1">
    <citation type="journal article" date="1992" name="Lakartidningen">
        <title>[Penicillin V and not amoxicillin is the first choice preparation in acute otitis].</title>
        <authorList>
            <person name="Kamme C."/>
            <person name="Lundgren K."/>
            <person name="Prellner K."/>
        </authorList>
    </citation>
    <scope>NUCLEOTIDE SEQUENCE [LARGE SCALE GENOMIC DNA]</scope>
    <source>
        <strain evidence="11 12">PC5538III-lc</strain>
    </source>
</reference>
<evidence type="ECO:0000259" key="10">
    <source>
        <dbReference type="PROSITE" id="PS50893"/>
    </source>
</evidence>
<evidence type="ECO:0000256" key="2">
    <source>
        <dbReference type="ARBA" id="ARBA00022448"/>
    </source>
</evidence>
<dbReference type="Proteomes" id="UP000324707">
    <property type="component" value="Unassembled WGS sequence"/>
</dbReference>
<dbReference type="InterPro" id="IPR003593">
    <property type="entry name" value="AAA+_ATPase"/>
</dbReference>
<dbReference type="InterPro" id="IPR027417">
    <property type="entry name" value="P-loop_NTPase"/>
</dbReference>
<proteinExistence type="predicted"/>
<evidence type="ECO:0000256" key="8">
    <source>
        <dbReference type="ARBA" id="ARBA00022967"/>
    </source>
</evidence>
<dbReference type="CDD" id="cd03215">
    <property type="entry name" value="ABC_Carb_Monos_II"/>
    <property type="match status" value="1"/>
</dbReference>
<name>A0A5C8E6M9_9SPIR</name>
<evidence type="ECO:0000256" key="5">
    <source>
        <dbReference type="ARBA" id="ARBA00022737"/>
    </source>
</evidence>
<keyword evidence="8" id="KW-1278">Translocase</keyword>
<feature type="domain" description="ABC transporter" evidence="10">
    <location>
        <begin position="253"/>
        <end position="497"/>
    </location>
</feature>
<dbReference type="SMART" id="SM00382">
    <property type="entry name" value="AAA"/>
    <property type="match status" value="2"/>
</dbReference>
<keyword evidence="2" id="KW-0813">Transport</keyword>
<evidence type="ECO:0000313" key="11">
    <source>
        <dbReference type="EMBL" id="TXJ33667.1"/>
    </source>
</evidence>
<keyword evidence="7 11" id="KW-0067">ATP-binding</keyword>
<evidence type="ECO:0000313" key="12">
    <source>
        <dbReference type="Proteomes" id="UP000324707"/>
    </source>
</evidence>
<feature type="domain" description="ABC transporter" evidence="10">
    <location>
        <begin position="1"/>
        <end position="236"/>
    </location>
</feature>
<evidence type="ECO:0000256" key="9">
    <source>
        <dbReference type="ARBA" id="ARBA00023136"/>
    </source>
</evidence>
<comment type="caution">
    <text evidence="11">The sequence shown here is derived from an EMBL/GenBank/DDBJ whole genome shotgun (WGS) entry which is preliminary data.</text>
</comment>
<comment type="subcellular location">
    <subcellularLocation>
        <location evidence="1">Cell membrane</location>
        <topology evidence="1">Peripheral membrane protein</topology>
    </subcellularLocation>
</comment>
<keyword evidence="4" id="KW-0762">Sugar transport</keyword>
<keyword evidence="6" id="KW-0547">Nucleotide-binding</keyword>
<accession>A0A5C8E6M9</accession>
<dbReference type="PANTHER" id="PTHR43790">
    <property type="entry name" value="CARBOHYDRATE TRANSPORT ATP-BINDING PROTEIN MG119-RELATED"/>
    <property type="match status" value="1"/>
</dbReference>
<dbReference type="EMBL" id="SAXX01000011">
    <property type="protein sequence ID" value="TXJ33667.1"/>
    <property type="molecule type" value="Genomic_DNA"/>
</dbReference>
<evidence type="ECO:0000256" key="4">
    <source>
        <dbReference type="ARBA" id="ARBA00022597"/>
    </source>
</evidence>
<evidence type="ECO:0000256" key="3">
    <source>
        <dbReference type="ARBA" id="ARBA00022475"/>
    </source>
</evidence>
<dbReference type="GO" id="GO:0005524">
    <property type="term" value="F:ATP binding"/>
    <property type="evidence" value="ECO:0007669"/>
    <property type="project" value="UniProtKB-KW"/>
</dbReference>
<protein>
    <submittedName>
        <fullName evidence="11">ATP-binding cassette domain-containing protein</fullName>
    </submittedName>
</protein>
<dbReference type="InterPro" id="IPR050107">
    <property type="entry name" value="ABC_carbohydrate_import_ATPase"/>
</dbReference>
<evidence type="ECO:0000256" key="1">
    <source>
        <dbReference type="ARBA" id="ARBA00004202"/>
    </source>
</evidence>
<keyword evidence="3" id="KW-1003">Cell membrane</keyword>
<keyword evidence="9" id="KW-0472">Membrane</keyword>
<gene>
    <name evidence="11" type="ORF">EPJ69_04260</name>
</gene>
<evidence type="ECO:0000256" key="6">
    <source>
        <dbReference type="ARBA" id="ARBA00022741"/>
    </source>
</evidence>
<dbReference type="Pfam" id="PF00005">
    <property type="entry name" value="ABC_tran"/>
    <property type="match status" value="2"/>
</dbReference>
<dbReference type="Gene3D" id="3.40.50.300">
    <property type="entry name" value="P-loop containing nucleotide triphosphate hydrolases"/>
    <property type="match status" value="2"/>
</dbReference>
<dbReference type="InterPro" id="IPR003439">
    <property type="entry name" value="ABC_transporter-like_ATP-bd"/>
</dbReference>
<dbReference type="AlphaFoldDB" id="A0A5C8E6M9"/>
<dbReference type="GO" id="GO:0005886">
    <property type="term" value="C:plasma membrane"/>
    <property type="evidence" value="ECO:0007669"/>
    <property type="project" value="UniProtKB-SubCell"/>
</dbReference>
<sequence>MKDIHKSFSGVKALSGITLRLKKQEILGLCGENGAGKSTLMKILSGIYPFGSYEGNIFINGKEMRFNDIKDAENSGIAIIHQELNLIPEMNVMENIFLGNFLNKFGILNKDEMYIKTKKALSVIAPNIDPKSKIKDLGTGEQQMVEIAKAISKNANILIFDEPTSSLTEKEISKLIEIIFSLKEKGLSAIYISHKLDEIEAITDRVEIIRDGVSVGGGKTIDMHSDKIISLMVGRSIENLIPRRERQIGDIIFEAKNYTLYDKVNSNIKKVDNASFYLREREILGFSGLVGSGRTELLSAIYGAYTGDYVGESYLYGNKLNINKTEDAVKLKIGFVPEERKTQGVILNDSVQNNIILSTIKNYSVKGSLDKKLEQKAALEYKEKLSIKIPTLDSPIKNLSGGNQQKCVLAKSLLIEPKILILDEPTRGIDVGAKYEIYSYIFSIVESGCSVILISSELPEILGLSDRVIVMHEGQIKASLDNKGLTQEIIMTTAIGE</sequence>
<organism evidence="11 12">
    <name type="scientific">Brachyspira aalborgi</name>
    <dbReference type="NCBI Taxonomy" id="29522"/>
    <lineage>
        <taxon>Bacteria</taxon>
        <taxon>Pseudomonadati</taxon>
        <taxon>Spirochaetota</taxon>
        <taxon>Spirochaetia</taxon>
        <taxon>Brachyspirales</taxon>
        <taxon>Brachyspiraceae</taxon>
        <taxon>Brachyspira</taxon>
    </lineage>
</organism>
<keyword evidence="5" id="KW-0677">Repeat</keyword>
<evidence type="ECO:0000256" key="7">
    <source>
        <dbReference type="ARBA" id="ARBA00022840"/>
    </source>
</evidence>
<dbReference type="FunFam" id="3.40.50.300:FF:000127">
    <property type="entry name" value="Ribose import ATP-binding protein RbsA"/>
    <property type="match status" value="1"/>
</dbReference>
<dbReference type="SUPFAM" id="SSF52540">
    <property type="entry name" value="P-loop containing nucleoside triphosphate hydrolases"/>
    <property type="match status" value="2"/>
</dbReference>